<keyword evidence="1" id="KW-0456">Lyase</keyword>
<evidence type="ECO:0000313" key="4">
    <source>
        <dbReference type="Proteomes" id="UP000195514"/>
    </source>
</evidence>
<dbReference type="InterPro" id="IPR032465">
    <property type="entry name" value="ACMSD"/>
</dbReference>
<gene>
    <name evidence="3" type="ORF">CFX1CAM_0096</name>
</gene>
<evidence type="ECO:0000259" key="2">
    <source>
        <dbReference type="Pfam" id="PF04909"/>
    </source>
</evidence>
<dbReference type="InterPro" id="IPR006680">
    <property type="entry name" value="Amidohydro-rel"/>
</dbReference>
<sequence>MRIDALCTIGKDREYDLDEKTLLKEMDNCQVEKAIITAVDRYYAVKNDEGNNAIFEIAARYPDRLLPACTANPWMGDDAINEILRCIDLHARMVIFHPFLQGFLANEELIFPLLEQIQPFHVPVYFHTGLPGNSTPWQIVDLAERFPEIDFLMGHCGSTDFWNDVDDAALAAPNIYLETSLARPFSIPGRIKVIGKERVIMGSYAPVNNFTFEWNEMDNVLSADEAEFVMGGNMSRLLSRRQ</sequence>
<evidence type="ECO:0000313" key="3">
    <source>
        <dbReference type="EMBL" id="SMX53162.1"/>
    </source>
</evidence>
<dbReference type="GO" id="GO:0016787">
    <property type="term" value="F:hydrolase activity"/>
    <property type="evidence" value="ECO:0007669"/>
    <property type="project" value="InterPro"/>
</dbReference>
<reference evidence="4" key="1">
    <citation type="submission" date="2017-05" db="EMBL/GenBank/DDBJ databases">
        <authorList>
            <person name="Kirkegaard R."/>
            <person name="Mcilroy J S."/>
        </authorList>
    </citation>
    <scope>NUCLEOTIDE SEQUENCE [LARGE SCALE GENOMIC DNA]</scope>
</reference>
<name>A0A1Y6K0D3_9CHLR</name>
<dbReference type="OrthoDB" id="9777673at2"/>
<dbReference type="RefSeq" id="WP_087861120.1">
    <property type="nucleotide sequence ID" value="NZ_LT859958.1"/>
</dbReference>
<keyword evidence="4" id="KW-1185">Reference proteome</keyword>
<feature type="domain" description="Amidohydrolase-related" evidence="2">
    <location>
        <begin position="44"/>
        <end position="238"/>
    </location>
</feature>
<dbReference type="GO" id="GO:0016831">
    <property type="term" value="F:carboxy-lyase activity"/>
    <property type="evidence" value="ECO:0007669"/>
    <property type="project" value="InterPro"/>
</dbReference>
<dbReference type="EMBL" id="LT859958">
    <property type="protein sequence ID" value="SMX53162.1"/>
    <property type="molecule type" value="Genomic_DNA"/>
</dbReference>
<evidence type="ECO:0000256" key="1">
    <source>
        <dbReference type="ARBA" id="ARBA00023239"/>
    </source>
</evidence>
<dbReference type="Pfam" id="PF04909">
    <property type="entry name" value="Amidohydro_2"/>
    <property type="match status" value="1"/>
</dbReference>
<dbReference type="InterPro" id="IPR032466">
    <property type="entry name" value="Metal_Hydrolase"/>
</dbReference>
<organism evidence="3 4">
    <name type="scientific">Candidatus Brevifilum fermentans</name>
    <dbReference type="NCBI Taxonomy" id="1986204"/>
    <lineage>
        <taxon>Bacteria</taxon>
        <taxon>Bacillati</taxon>
        <taxon>Chloroflexota</taxon>
        <taxon>Anaerolineae</taxon>
        <taxon>Anaerolineales</taxon>
        <taxon>Anaerolineaceae</taxon>
        <taxon>Candidatus Brevifilum</taxon>
    </lineage>
</organism>
<dbReference type="KEGG" id="abat:CFX1CAM_0096"/>
<dbReference type="Proteomes" id="UP000195514">
    <property type="component" value="Chromosome I"/>
</dbReference>
<dbReference type="Gene3D" id="3.20.20.140">
    <property type="entry name" value="Metal-dependent hydrolases"/>
    <property type="match status" value="1"/>
</dbReference>
<dbReference type="AlphaFoldDB" id="A0A1Y6K0D3"/>
<accession>A0A1Y6K0D3</accession>
<protein>
    <recommendedName>
        <fullName evidence="2">Amidohydrolase-related domain-containing protein</fullName>
    </recommendedName>
</protein>
<proteinExistence type="predicted"/>
<dbReference type="PANTHER" id="PTHR21240">
    <property type="entry name" value="2-AMINO-3-CARBOXYLMUCONATE-6-SEMIALDEHYDE DECARBOXYLASE"/>
    <property type="match status" value="1"/>
</dbReference>
<dbReference type="SUPFAM" id="SSF51556">
    <property type="entry name" value="Metallo-dependent hydrolases"/>
    <property type="match status" value="1"/>
</dbReference>